<protein>
    <submittedName>
        <fullName evidence="4">Carboxyesterase 17</fullName>
    </submittedName>
</protein>
<dbReference type="SUPFAM" id="SSF53474">
    <property type="entry name" value="alpha/beta-Hydrolases"/>
    <property type="match status" value="1"/>
</dbReference>
<dbReference type="InterPro" id="IPR013094">
    <property type="entry name" value="AB_hydrolase_3"/>
</dbReference>
<feature type="domain" description="Alpha/beta hydrolase fold-3" evidence="3">
    <location>
        <begin position="86"/>
        <end position="318"/>
    </location>
</feature>
<accession>A0A7J7CUX9</accession>
<dbReference type="Gene3D" id="3.40.50.1820">
    <property type="entry name" value="alpha/beta hydrolase"/>
    <property type="match status" value="1"/>
</dbReference>
<sequence length="345" mass="37651">MATISFDPRLNHQVGKNNHGVVLEEIEGLIRVYKDGNVERPPIISNVSCTSALGAGVTTRDVVIDSFTNLWARIYVPSCHGRVPVLVYFHGGGFCVGSAAWSCYHDFLANLAIKASCVILSINYRLAPENRLPAAYEDGTTAIVWLKQQALNGSGEHKWWLSRCNFSSLLLAGDSAGANIAYHVTTRLGTNGTLEPSNTNPLRLKGTILIQPFFGGEARTRSEKNLKQPPNSALTLPASDTYWRLSLPIGANRDHPWCNPLANGASKLHGLVLPSAMLMCISEMDILKDRNMGFSNALASAGKRVEVVMHKGVGHAFQILHNSPPSQARTQEMVSHLKSFINKNQ</sequence>
<dbReference type="OrthoDB" id="408631at2759"/>
<dbReference type="FunCoup" id="A0A7J7CUX9">
    <property type="interactions" value="69"/>
</dbReference>
<organism evidence="4 5">
    <name type="scientific">Tripterygium wilfordii</name>
    <name type="common">Thunder God vine</name>
    <dbReference type="NCBI Taxonomy" id="458696"/>
    <lineage>
        <taxon>Eukaryota</taxon>
        <taxon>Viridiplantae</taxon>
        <taxon>Streptophyta</taxon>
        <taxon>Embryophyta</taxon>
        <taxon>Tracheophyta</taxon>
        <taxon>Spermatophyta</taxon>
        <taxon>Magnoliopsida</taxon>
        <taxon>eudicotyledons</taxon>
        <taxon>Gunneridae</taxon>
        <taxon>Pentapetalae</taxon>
        <taxon>rosids</taxon>
        <taxon>fabids</taxon>
        <taxon>Celastrales</taxon>
        <taxon>Celastraceae</taxon>
        <taxon>Tripterygium</taxon>
    </lineage>
</organism>
<evidence type="ECO:0000313" key="4">
    <source>
        <dbReference type="EMBL" id="KAF5737890.1"/>
    </source>
</evidence>
<comment type="similarity">
    <text evidence="1">Belongs to the 'GDXG' lipolytic enzyme family.</text>
</comment>
<proteinExistence type="inferred from homology"/>
<dbReference type="PANTHER" id="PTHR23024">
    <property type="entry name" value="ARYLACETAMIDE DEACETYLASE"/>
    <property type="match status" value="1"/>
</dbReference>
<dbReference type="InterPro" id="IPR029058">
    <property type="entry name" value="AB_hydrolase_fold"/>
</dbReference>
<dbReference type="Pfam" id="PF07859">
    <property type="entry name" value="Abhydrolase_3"/>
    <property type="match status" value="1"/>
</dbReference>
<gene>
    <name evidence="4" type="ORF">HS088_TW13G00781</name>
</gene>
<comment type="caution">
    <text evidence="4">The sequence shown here is derived from an EMBL/GenBank/DDBJ whole genome shotgun (WGS) entry which is preliminary data.</text>
</comment>
<dbReference type="GO" id="GO:0016787">
    <property type="term" value="F:hydrolase activity"/>
    <property type="evidence" value="ECO:0007669"/>
    <property type="project" value="InterPro"/>
</dbReference>
<dbReference type="InterPro" id="IPR050466">
    <property type="entry name" value="Carboxylest/Gibb_receptor"/>
</dbReference>
<dbReference type="EMBL" id="JAAARO010000013">
    <property type="protein sequence ID" value="KAF5737890.1"/>
    <property type="molecule type" value="Genomic_DNA"/>
</dbReference>
<name>A0A7J7CUX9_TRIWF</name>
<dbReference type="PROSITE" id="PS01174">
    <property type="entry name" value="LIPASE_GDXG_SER"/>
    <property type="match status" value="1"/>
</dbReference>
<dbReference type="InterPro" id="IPR033140">
    <property type="entry name" value="Lipase_GDXG_put_SER_AS"/>
</dbReference>
<dbReference type="InParanoid" id="A0A7J7CUX9"/>
<feature type="active site" evidence="2">
    <location>
        <position position="175"/>
    </location>
</feature>
<evidence type="ECO:0000259" key="3">
    <source>
        <dbReference type="Pfam" id="PF07859"/>
    </source>
</evidence>
<dbReference type="AlphaFoldDB" id="A0A7J7CUX9"/>
<dbReference type="Proteomes" id="UP000593562">
    <property type="component" value="Unassembled WGS sequence"/>
</dbReference>
<dbReference type="PANTHER" id="PTHR23024:SF589">
    <property type="entry name" value="CARBOXYLESTERASE 17-RELATED"/>
    <property type="match status" value="1"/>
</dbReference>
<evidence type="ECO:0000256" key="1">
    <source>
        <dbReference type="ARBA" id="ARBA00010515"/>
    </source>
</evidence>
<keyword evidence="5" id="KW-1185">Reference proteome</keyword>
<evidence type="ECO:0000256" key="2">
    <source>
        <dbReference type="PROSITE-ProRule" id="PRU10038"/>
    </source>
</evidence>
<evidence type="ECO:0000313" key="5">
    <source>
        <dbReference type="Proteomes" id="UP000593562"/>
    </source>
</evidence>
<reference evidence="4 5" key="1">
    <citation type="journal article" date="2020" name="Nat. Commun.">
        <title>Genome of Tripterygium wilfordii and identification of cytochrome P450 involved in triptolide biosynthesis.</title>
        <authorList>
            <person name="Tu L."/>
            <person name="Su P."/>
            <person name="Zhang Z."/>
            <person name="Gao L."/>
            <person name="Wang J."/>
            <person name="Hu T."/>
            <person name="Zhou J."/>
            <person name="Zhang Y."/>
            <person name="Zhao Y."/>
            <person name="Liu Y."/>
            <person name="Song Y."/>
            <person name="Tong Y."/>
            <person name="Lu Y."/>
            <person name="Yang J."/>
            <person name="Xu C."/>
            <person name="Jia M."/>
            <person name="Peters R.J."/>
            <person name="Huang L."/>
            <person name="Gao W."/>
        </authorList>
    </citation>
    <scope>NUCLEOTIDE SEQUENCE [LARGE SCALE GENOMIC DNA]</scope>
    <source>
        <strain evidence="5">cv. XIE 37</strain>
        <tissue evidence="4">Leaf</tissue>
    </source>
</reference>